<comment type="caution">
    <text evidence="2">The sequence shown here is derived from an EMBL/GenBank/DDBJ whole genome shotgun (WGS) entry which is preliminary data.</text>
</comment>
<feature type="compositionally biased region" description="Basic and acidic residues" evidence="1">
    <location>
        <begin position="66"/>
        <end position="75"/>
    </location>
</feature>
<dbReference type="AlphaFoldDB" id="A0AAJ0CHX2"/>
<reference evidence="2" key="1">
    <citation type="submission" date="2023-06" db="EMBL/GenBank/DDBJ databases">
        <title>Conoideocrella luteorostrata (Hypocreales: Clavicipitaceae), a potential biocontrol fungus for elongate hemlock scale in United States Christmas tree production areas.</title>
        <authorList>
            <person name="Barrett H."/>
            <person name="Lovett B."/>
            <person name="Macias A.M."/>
            <person name="Stajich J.E."/>
            <person name="Kasson M.T."/>
        </authorList>
    </citation>
    <scope>NUCLEOTIDE SEQUENCE</scope>
    <source>
        <strain evidence="2">ARSEF 14590</strain>
    </source>
</reference>
<gene>
    <name evidence="2" type="ORF">QQS21_010318</name>
</gene>
<accession>A0AAJ0CHX2</accession>
<keyword evidence="3" id="KW-1185">Reference proteome</keyword>
<evidence type="ECO:0000313" key="3">
    <source>
        <dbReference type="Proteomes" id="UP001251528"/>
    </source>
</evidence>
<dbReference type="Proteomes" id="UP001251528">
    <property type="component" value="Unassembled WGS sequence"/>
</dbReference>
<name>A0AAJ0CHX2_9HYPO</name>
<feature type="region of interest" description="Disordered" evidence="1">
    <location>
        <begin position="66"/>
        <end position="108"/>
    </location>
</feature>
<proteinExistence type="predicted"/>
<dbReference type="EMBL" id="JASWJB010000296">
    <property type="protein sequence ID" value="KAK2591982.1"/>
    <property type="molecule type" value="Genomic_DNA"/>
</dbReference>
<sequence length="108" mass="12484">MLYTRLQSIIRDRARKQQQRREVEISAPYDLKLEPVNLPGVSQEEIAILREKAAASRIGVLELRPESPSEKEYHKISRPSPRLRPALASSNNTDETRSTETEARPLWY</sequence>
<protein>
    <submittedName>
        <fullName evidence="2">Uncharacterized protein</fullName>
    </submittedName>
</protein>
<evidence type="ECO:0000256" key="1">
    <source>
        <dbReference type="SAM" id="MobiDB-lite"/>
    </source>
</evidence>
<feature type="compositionally biased region" description="Basic and acidic residues" evidence="1">
    <location>
        <begin position="94"/>
        <end position="108"/>
    </location>
</feature>
<evidence type="ECO:0000313" key="2">
    <source>
        <dbReference type="EMBL" id="KAK2591982.1"/>
    </source>
</evidence>
<organism evidence="2 3">
    <name type="scientific">Conoideocrella luteorostrata</name>
    <dbReference type="NCBI Taxonomy" id="1105319"/>
    <lineage>
        <taxon>Eukaryota</taxon>
        <taxon>Fungi</taxon>
        <taxon>Dikarya</taxon>
        <taxon>Ascomycota</taxon>
        <taxon>Pezizomycotina</taxon>
        <taxon>Sordariomycetes</taxon>
        <taxon>Hypocreomycetidae</taxon>
        <taxon>Hypocreales</taxon>
        <taxon>Clavicipitaceae</taxon>
        <taxon>Conoideocrella</taxon>
    </lineage>
</organism>